<evidence type="ECO:0000256" key="4">
    <source>
        <dbReference type="ARBA" id="ARBA00023163"/>
    </source>
</evidence>
<feature type="region of interest" description="Disordered" evidence="6">
    <location>
        <begin position="1"/>
        <end position="157"/>
    </location>
</feature>
<feature type="compositionally biased region" description="Basic and acidic residues" evidence="6">
    <location>
        <begin position="115"/>
        <end position="127"/>
    </location>
</feature>
<feature type="compositionally biased region" description="Basic residues" evidence="6">
    <location>
        <begin position="96"/>
        <end position="107"/>
    </location>
</feature>
<dbReference type="InterPro" id="IPR045127">
    <property type="entry name" value="TAF11-like"/>
</dbReference>
<feature type="domain" description="TAFII28-like protein" evidence="7">
    <location>
        <begin position="164"/>
        <end position="233"/>
    </location>
</feature>
<organism evidence="8 9">
    <name type="scientific">Imshaugia aleurites</name>
    <dbReference type="NCBI Taxonomy" id="172621"/>
    <lineage>
        <taxon>Eukaryota</taxon>
        <taxon>Fungi</taxon>
        <taxon>Dikarya</taxon>
        <taxon>Ascomycota</taxon>
        <taxon>Pezizomycotina</taxon>
        <taxon>Lecanoromycetes</taxon>
        <taxon>OSLEUM clade</taxon>
        <taxon>Lecanoromycetidae</taxon>
        <taxon>Lecanorales</taxon>
        <taxon>Lecanorineae</taxon>
        <taxon>Parmeliaceae</taxon>
        <taxon>Imshaugia</taxon>
    </lineage>
</organism>
<comment type="caution">
    <text evidence="8">The sequence shown here is derived from an EMBL/GenBank/DDBJ whole genome shotgun (WGS) entry which is preliminary data.</text>
</comment>
<dbReference type="PANTHER" id="PTHR13218:SF8">
    <property type="entry name" value="TRANSCRIPTION INITIATION FACTOR TFIID SUBUNIT 11"/>
    <property type="match status" value="1"/>
</dbReference>
<dbReference type="EMBL" id="CAJPDT010000031">
    <property type="protein sequence ID" value="CAF9922767.1"/>
    <property type="molecule type" value="Genomic_DNA"/>
</dbReference>
<dbReference type="GO" id="GO:0016251">
    <property type="term" value="F:RNA polymerase II general transcription initiation factor activity"/>
    <property type="evidence" value="ECO:0007669"/>
    <property type="project" value="TreeGrafter"/>
</dbReference>
<comment type="similarity">
    <text evidence="2">Belongs to the TAF11 family.</text>
</comment>
<evidence type="ECO:0000256" key="2">
    <source>
        <dbReference type="ARBA" id="ARBA00009788"/>
    </source>
</evidence>
<keyword evidence="5" id="KW-0539">Nucleus</keyword>
<comment type="subcellular location">
    <subcellularLocation>
        <location evidence="1">Nucleus</location>
    </subcellularLocation>
</comment>
<keyword evidence="3" id="KW-0805">Transcription regulation</keyword>
<dbReference type="PANTHER" id="PTHR13218">
    <property type="entry name" value="TRANSCRIPTION INITIATION FACTOR TFIID SUBUNIT 11-RELATED"/>
    <property type="match status" value="1"/>
</dbReference>
<dbReference type="AlphaFoldDB" id="A0A8H3FCH8"/>
<dbReference type="OrthoDB" id="28335at2759"/>
<keyword evidence="9" id="KW-1185">Reference proteome</keyword>
<protein>
    <recommendedName>
        <fullName evidence="7">TAFII28-like protein domain-containing protein</fullName>
    </recommendedName>
</protein>
<proteinExistence type="inferred from homology"/>
<evidence type="ECO:0000313" key="9">
    <source>
        <dbReference type="Proteomes" id="UP000664534"/>
    </source>
</evidence>
<keyword evidence="4" id="KW-0804">Transcription</keyword>
<accession>A0A8H3FCH8</accession>
<feature type="compositionally biased region" description="Acidic residues" evidence="6">
    <location>
        <begin position="130"/>
        <end position="155"/>
    </location>
</feature>
<feature type="region of interest" description="Disordered" evidence="6">
    <location>
        <begin position="308"/>
        <end position="343"/>
    </location>
</feature>
<name>A0A8H3FCH8_9LECA</name>
<dbReference type="SUPFAM" id="SSF47113">
    <property type="entry name" value="Histone-fold"/>
    <property type="match status" value="1"/>
</dbReference>
<dbReference type="GO" id="GO:0046982">
    <property type="term" value="F:protein heterodimerization activity"/>
    <property type="evidence" value="ECO:0007669"/>
    <property type="project" value="InterPro"/>
</dbReference>
<evidence type="ECO:0000256" key="1">
    <source>
        <dbReference type="ARBA" id="ARBA00004123"/>
    </source>
</evidence>
<dbReference type="Gene3D" id="1.10.20.10">
    <property type="entry name" value="Histone, subunit A"/>
    <property type="match status" value="1"/>
</dbReference>
<dbReference type="InterPro" id="IPR006809">
    <property type="entry name" value="TAFII28_dom"/>
</dbReference>
<dbReference type="Pfam" id="PF04719">
    <property type="entry name" value="TAFII28"/>
    <property type="match status" value="1"/>
</dbReference>
<gene>
    <name evidence="8" type="ORF">IMSHALPRED_005759</name>
</gene>
<dbReference type="GO" id="GO:0005669">
    <property type="term" value="C:transcription factor TFIID complex"/>
    <property type="evidence" value="ECO:0007669"/>
    <property type="project" value="InterPro"/>
</dbReference>
<evidence type="ECO:0000256" key="5">
    <source>
        <dbReference type="ARBA" id="ARBA00023242"/>
    </source>
</evidence>
<sequence length="343" mass="36827">MASPPYRSPATSPPYPPHASLPNPKKRPSVNVPPYAPSLKRQKRGSVHSAASSAHPLRQTSFPPEESAIAAGERSPSVDSEITTVAGKGSFATTGGRRRKSKAKGKRAAASVKSGAKEKTVDGREGTGEMPDDDDEDDDDGGDDVVDGVEEEDREAEEKKLAVLIGAFNPEQTTRYESLRRIRLKKETVRKITNQTVSQSVPPNVITTINGYTKTFIGTLIERAREVQEQYASLETPPATPPKVTIDPTDFSCKNPNNEIFQAASPMDALGQLSHAATANEHQATPKPKQRDLGPLLPDHFREALRRHKRDGEGGGTGLQGVSTGLGLPGSGSARLGGKRLFR</sequence>
<reference evidence="8" key="1">
    <citation type="submission" date="2021-03" db="EMBL/GenBank/DDBJ databases">
        <authorList>
            <person name="Tagirdzhanova G."/>
        </authorList>
    </citation>
    <scope>NUCLEOTIDE SEQUENCE</scope>
</reference>
<evidence type="ECO:0000313" key="8">
    <source>
        <dbReference type="EMBL" id="CAF9922767.1"/>
    </source>
</evidence>
<dbReference type="Proteomes" id="UP000664534">
    <property type="component" value="Unassembled WGS sequence"/>
</dbReference>
<dbReference type="CDD" id="cd08048">
    <property type="entry name" value="HFD_TAF11"/>
    <property type="match status" value="1"/>
</dbReference>
<dbReference type="GO" id="GO:0051123">
    <property type="term" value="P:RNA polymerase II preinitiation complex assembly"/>
    <property type="evidence" value="ECO:0007669"/>
    <property type="project" value="InterPro"/>
</dbReference>
<evidence type="ECO:0000256" key="3">
    <source>
        <dbReference type="ARBA" id="ARBA00023015"/>
    </source>
</evidence>
<dbReference type="InterPro" id="IPR009072">
    <property type="entry name" value="Histone-fold"/>
</dbReference>
<evidence type="ECO:0000256" key="6">
    <source>
        <dbReference type="SAM" id="MobiDB-lite"/>
    </source>
</evidence>
<evidence type="ECO:0000259" key="7">
    <source>
        <dbReference type="Pfam" id="PF04719"/>
    </source>
</evidence>